<dbReference type="PROSITE" id="PS00028">
    <property type="entry name" value="ZINC_FINGER_C2H2_1"/>
    <property type="match status" value="8"/>
</dbReference>
<dbReference type="SMART" id="SM00355">
    <property type="entry name" value="ZnF_C2H2"/>
    <property type="match status" value="11"/>
</dbReference>
<reference evidence="14" key="2">
    <citation type="journal article" date="2021" name="Genome Biol. Evol.">
        <title>Developing a high-quality reference genome for a parasitic bivalve with doubly uniparental inheritance (Bivalvia: Unionida).</title>
        <authorList>
            <person name="Smith C.H."/>
        </authorList>
    </citation>
    <scope>NUCLEOTIDE SEQUENCE</scope>
    <source>
        <strain evidence="14">CHS0354</strain>
        <tissue evidence="14">Mantle</tissue>
    </source>
</reference>
<gene>
    <name evidence="14" type="ORF">CHS0354_017229</name>
</gene>
<dbReference type="InterPro" id="IPR013087">
    <property type="entry name" value="Znf_C2H2_type"/>
</dbReference>
<protein>
    <recommendedName>
        <fullName evidence="13">C2H2-type domain-containing protein</fullName>
    </recommendedName>
</protein>
<evidence type="ECO:0000256" key="9">
    <source>
        <dbReference type="ARBA" id="ARBA00023163"/>
    </source>
</evidence>
<keyword evidence="4" id="KW-0677">Repeat</keyword>
<evidence type="ECO:0000259" key="13">
    <source>
        <dbReference type="PROSITE" id="PS50157"/>
    </source>
</evidence>
<evidence type="ECO:0000256" key="12">
    <source>
        <dbReference type="SAM" id="MobiDB-lite"/>
    </source>
</evidence>
<sequence>MEYTKGKEKMKYSELPEGNSKRNHTTCEVCQKRVRDYYSHSKIHTVREPHKCDICNKVFLDKKCLAKHKTSHLGIKVACEICNKKIHPTSYGIHMKIHSGEKPYKCDMCGKSFLGHSGVKRHIMFIHLDEKLCKCRTCKKVFNDPNHLQRHTDSKHATEKLHKCEQCAKMFSSALLLRNHVAMHEKPYQCGLCGKHFQKVSLIKMHVQRAHMQPNMQFPSMSHGVHAQTDETAHKCEVCSKVFLHRTSLKNHLTIHRGEKPFTCEVCGKTFRLMIFLQSHKRIHTGEKPYKCEICGSAFSRKDNLIYKHMKIHTGDKPFVCPVCQKCFNRSENLKIHLKVHGKKDNT</sequence>
<keyword evidence="15" id="KW-1185">Reference proteome</keyword>
<evidence type="ECO:0000256" key="8">
    <source>
        <dbReference type="ARBA" id="ARBA00023015"/>
    </source>
</evidence>
<name>A0AAE0SI52_9BIVA</name>
<evidence type="ECO:0000256" key="5">
    <source>
        <dbReference type="ARBA" id="ARBA00022771"/>
    </source>
</evidence>
<feature type="compositionally biased region" description="Basic and acidic residues" evidence="12">
    <location>
        <begin position="1"/>
        <end position="14"/>
    </location>
</feature>
<reference evidence="14" key="3">
    <citation type="submission" date="2023-05" db="EMBL/GenBank/DDBJ databases">
        <authorList>
            <person name="Smith C.H."/>
        </authorList>
    </citation>
    <scope>NUCLEOTIDE SEQUENCE</scope>
    <source>
        <strain evidence="14">CHS0354</strain>
        <tissue evidence="14">Mantle</tissue>
    </source>
</reference>
<keyword evidence="10" id="KW-0539">Nucleus</keyword>
<keyword evidence="7" id="KW-0832">Ubl conjugation</keyword>
<dbReference type="GO" id="GO:0008270">
    <property type="term" value="F:zinc ion binding"/>
    <property type="evidence" value="ECO:0007669"/>
    <property type="project" value="UniProtKB-KW"/>
</dbReference>
<keyword evidence="8" id="KW-0805">Transcription regulation</keyword>
<dbReference type="Pfam" id="PF00096">
    <property type="entry name" value="zf-C2H2"/>
    <property type="match status" value="4"/>
</dbReference>
<feature type="domain" description="C2H2-type" evidence="13">
    <location>
        <begin position="104"/>
        <end position="132"/>
    </location>
</feature>
<feature type="domain" description="C2H2-type" evidence="13">
    <location>
        <begin position="162"/>
        <end position="189"/>
    </location>
</feature>
<dbReference type="Proteomes" id="UP001195483">
    <property type="component" value="Unassembled WGS sequence"/>
</dbReference>
<comment type="caution">
    <text evidence="14">The sequence shown here is derived from an EMBL/GenBank/DDBJ whole genome shotgun (WGS) entry which is preliminary data.</text>
</comment>
<dbReference type="GO" id="GO:0000981">
    <property type="term" value="F:DNA-binding transcription factor activity, RNA polymerase II-specific"/>
    <property type="evidence" value="ECO:0007669"/>
    <property type="project" value="TreeGrafter"/>
</dbReference>
<organism evidence="14 15">
    <name type="scientific">Potamilus streckersoni</name>
    <dbReference type="NCBI Taxonomy" id="2493646"/>
    <lineage>
        <taxon>Eukaryota</taxon>
        <taxon>Metazoa</taxon>
        <taxon>Spiralia</taxon>
        <taxon>Lophotrochozoa</taxon>
        <taxon>Mollusca</taxon>
        <taxon>Bivalvia</taxon>
        <taxon>Autobranchia</taxon>
        <taxon>Heteroconchia</taxon>
        <taxon>Palaeoheterodonta</taxon>
        <taxon>Unionida</taxon>
        <taxon>Unionoidea</taxon>
        <taxon>Unionidae</taxon>
        <taxon>Ambleminae</taxon>
        <taxon>Lampsilini</taxon>
        <taxon>Potamilus</taxon>
    </lineage>
</organism>
<feature type="region of interest" description="Disordered" evidence="12">
    <location>
        <begin position="1"/>
        <end position="22"/>
    </location>
</feature>
<dbReference type="SUPFAM" id="SSF57667">
    <property type="entry name" value="beta-beta-alpha zinc fingers"/>
    <property type="match status" value="6"/>
</dbReference>
<evidence type="ECO:0000256" key="1">
    <source>
        <dbReference type="ARBA" id="ARBA00004123"/>
    </source>
</evidence>
<keyword evidence="9" id="KW-0804">Transcription</keyword>
<dbReference type="GO" id="GO:0045595">
    <property type="term" value="P:regulation of cell differentiation"/>
    <property type="evidence" value="ECO:0007669"/>
    <property type="project" value="UniProtKB-ARBA"/>
</dbReference>
<dbReference type="FunFam" id="3.30.160.60:FF:000624">
    <property type="entry name" value="zinc finger protein 697"/>
    <property type="match status" value="1"/>
</dbReference>
<dbReference type="Gene3D" id="3.30.160.60">
    <property type="entry name" value="Classic Zinc Finger"/>
    <property type="match status" value="8"/>
</dbReference>
<evidence type="ECO:0000256" key="6">
    <source>
        <dbReference type="ARBA" id="ARBA00022833"/>
    </source>
</evidence>
<accession>A0AAE0SI52</accession>
<evidence type="ECO:0000256" key="11">
    <source>
        <dbReference type="PROSITE-ProRule" id="PRU00042"/>
    </source>
</evidence>
<dbReference type="FunFam" id="3.30.160.60:FF:000690">
    <property type="entry name" value="Zinc finger protein 354C"/>
    <property type="match status" value="1"/>
</dbReference>
<dbReference type="FunFam" id="3.30.160.60:FF:003287">
    <property type="entry name" value="Zgc:113343"/>
    <property type="match status" value="1"/>
</dbReference>
<evidence type="ECO:0000256" key="2">
    <source>
        <dbReference type="ARBA" id="ARBA00022499"/>
    </source>
</evidence>
<evidence type="ECO:0000256" key="4">
    <source>
        <dbReference type="ARBA" id="ARBA00022737"/>
    </source>
</evidence>
<dbReference type="PROSITE" id="PS50157">
    <property type="entry name" value="ZINC_FINGER_C2H2_2"/>
    <property type="match status" value="9"/>
</dbReference>
<dbReference type="AlphaFoldDB" id="A0AAE0SI52"/>
<feature type="domain" description="C2H2-type" evidence="13">
    <location>
        <begin position="50"/>
        <end position="77"/>
    </location>
</feature>
<keyword evidence="3" id="KW-0479">Metal-binding</keyword>
<comment type="subcellular location">
    <subcellularLocation>
        <location evidence="1">Nucleus</location>
    </subcellularLocation>
</comment>
<dbReference type="GO" id="GO:0000122">
    <property type="term" value="P:negative regulation of transcription by RNA polymerase II"/>
    <property type="evidence" value="ECO:0007669"/>
    <property type="project" value="UniProtKB-ARBA"/>
</dbReference>
<dbReference type="Pfam" id="PF12874">
    <property type="entry name" value="zf-met"/>
    <property type="match status" value="1"/>
</dbReference>
<keyword evidence="2" id="KW-1017">Isopeptide bond</keyword>
<dbReference type="InterPro" id="IPR036236">
    <property type="entry name" value="Znf_C2H2_sf"/>
</dbReference>
<evidence type="ECO:0000313" key="15">
    <source>
        <dbReference type="Proteomes" id="UP001195483"/>
    </source>
</evidence>
<keyword evidence="6" id="KW-0862">Zinc</keyword>
<feature type="domain" description="C2H2-type" evidence="13">
    <location>
        <begin position="188"/>
        <end position="216"/>
    </location>
</feature>
<dbReference type="Pfam" id="PF13912">
    <property type="entry name" value="zf-C2H2_6"/>
    <property type="match status" value="1"/>
</dbReference>
<feature type="domain" description="C2H2-type" evidence="13">
    <location>
        <begin position="319"/>
        <end position="346"/>
    </location>
</feature>
<feature type="domain" description="C2H2-type" evidence="13">
    <location>
        <begin position="262"/>
        <end position="289"/>
    </location>
</feature>
<feature type="domain" description="C2H2-type" evidence="13">
    <location>
        <begin position="290"/>
        <end position="318"/>
    </location>
</feature>
<feature type="domain" description="C2H2-type" evidence="13">
    <location>
        <begin position="234"/>
        <end position="261"/>
    </location>
</feature>
<evidence type="ECO:0000256" key="3">
    <source>
        <dbReference type="ARBA" id="ARBA00022723"/>
    </source>
</evidence>
<dbReference type="PANTHER" id="PTHR24394">
    <property type="entry name" value="ZINC FINGER PROTEIN"/>
    <property type="match status" value="1"/>
</dbReference>
<dbReference type="GO" id="GO:0005634">
    <property type="term" value="C:nucleus"/>
    <property type="evidence" value="ECO:0007669"/>
    <property type="project" value="UniProtKB-SubCell"/>
</dbReference>
<evidence type="ECO:0000256" key="7">
    <source>
        <dbReference type="ARBA" id="ARBA00022843"/>
    </source>
</evidence>
<dbReference type="PANTHER" id="PTHR24394:SF48">
    <property type="entry name" value="ZINC FINGER PROTEIN 771"/>
    <property type="match status" value="1"/>
</dbReference>
<reference evidence="14" key="1">
    <citation type="journal article" date="2021" name="Genome Biol. Evol.">
        <title>A High-Quality Reference Genome for a Parasitic Bivalve with Doubly Uniparental Inheritance (Bivalvia: Unionida).</title>
        <authorList>
            <person name="Smith C.H."/>
        </authorList>
    </citation>
    <scope>NUCLEOTIDE SEQUENCE</scope>
    <source>
        <strain evidence="14">CHS0354</strain>
    </source>
</reference>
<evidence type="ECO:0000313" key="14">
    <source>
        <dbReference type="EMBL" id="KAK3592431.1"/>
    </source>
</evidence>
<dbReference type="FunFam" id="3.30.160.60:FF:000912">
    <property type="entry name" value="Zinc finger protein 660"/>
    <property type="match status" value="1"/>
</dbReference>
<dbReference type="FunFam" id="3.30.160.60:FF:000446">
    <property type="entry name" value="Zinc finger protein"/>
    <property type="match status" value="1"/>
</dbReference>
<keyword evidence="5 11" id="KW-0863">Zinc-finger</keyword>
<feature type="domain" description="C2H2-type" evidence="13">
    <location>
        <begin position="133"/>
        <end position="161"/>
    </location>
</feature>
<dbReference type="EMBL" id="JAEAOA010001058">
    <property type="protein sequence ID" value="KAK3592431.1"/>
    <property type="molecule type" value="Genomic_DNA"/>
</dbReference>
<evidence type="ECO:0000256" key="10">
    <source>
        <dbReference type="ARBA" id="ARBA00023242"/>
    </source>
</evidence>
<proteinExistence type="predicted"/>